<dbReference type="AlphaFoldDB" id="A0A5Q0QDD0"/>
<accession>A0A5Q0QDD0</accession>
<organism evidence="2 3">
    <name type="scientific">Sphingobacterium zhuxiongii</name>
    <dbReference type="NCBI Taxonomy" id="2662364"/>
    <lineage>
        <taxon>Bacteria</taxon>
        <taxon>Pseudomonadati</taxon>
        <taxon>Bacteroidota</taxon>
        <taxon>Sphingobacteriia</taxon>
        <taxon>Sphingobacteriales</taxon>
        <taxon>Sphingobacteriaceae</taxon>
        <taxon>Sphingobacterium</taxon>
    </lineage>
</organism>
<evidence type="ECO:0000313" key="2">
    <source>
        <dbReference type="EMBL" id="QGA28217.1"/>
    </source>
</evidence>
<reference evidence="2 3" key="1">
    <citation type="submission" date="2019-10" db="EMBL/GenBank/DDBJ databases">
        <authorList>
            <person name="Dong K."/>
        </authorList>
    </citation>
    <scope>NUCLEOTIDE SEQUENCE [LARGE SCALE GENOMIC DNA]</scope>
    <source>
        <strain evidence="3">dk4302</strain>
    </source>
</reference>
<keyword evidence="3" id="KW-1185">Reference proteome</keyword>
<dbReference type="KEGG" id="sphe:GFH32_08980"/>
<name>A0A5Q0QDD0_9SPHI</name>
<sequence length="25" mass="2581">MNRGNPGFVGFGLTAGGAREFTIPN</sequence>
<dbReference type="EMBL" id="CP045652">
    <property type="protein sequence ID" value="QGA28217.1"/>
    <property type="molecule type" value="Genomic_DNA"/>
</dbReference>
<evidence type="ECO:0000313" key="3">
    <source>
        <dbReference type="Proteomes" id="UP000326921"/>
    </source>
</evidence>
<dbReference type="Pfam" id="PF15520">
    <property type="entry name" value="Ntox10"/>
    <property type="match status" value="1"/>
</dbReference>
<dbReference type="Proteomes" id="UP000326921">
    <property type="component" value="Chromosome"/>
</dbReference>
<gene>
    <name evidence="2" type="ORF">GFH32_08980</name>
</gene>
<evidence type="ECO:0000259" key="1">
    <source>
        <dbReference type="Pfam" id="PF15520"/>
    </source>
</evidence>
<dbReference type="InterPro" id="IPR029122">
    <property type="entry name" value="Ntox10"/>
</dbReference>
<protein>
    <recommendedName>
        <fullName evidence="1">Novel toxin 10 domain-containing protein</fullName>
    </recommendedName>
</protein>
<feature type="domain" description="Novel toxin 10" evidence="1">
    <location>
        <begin position="1"/>
        <end position="25"/>
    </location>
</feature>
<proteinExistence type="predicted"/>